<keyword evidence="1" id="KW-0472">Membrane</keyword>
<proteinExistence type="predicted"/>
<keyword evidence="3" id="KW-1185">Reference proteome</keyword>
<dbReference type="Proteomes" id="UP001247805">
    <property type="component" value="Unassembled WGS sequence"/>
</dbReference>
<organism evidence="2 3">
    <name type="scientific">Paraglaciecola aquimarina</name>
    <dbReference type="NCBI Taxonomy" id="1235557"/>
    <lineage>
        <taxon>Bacteria</taxon>
        <taxon>Pseudomonadati</taxon>
        <taxon>Pseudomonadota</taxon>
        <taxon>Gammaproteobacteria</taxon>
        <taxon>Alteromonadales</taxon>
        <taxon>Alteromonadaceae</taxon>
        <taxon>Paraglaciecola</taxon>
    </lineage>
</organism>
<keyword evidence="1" id="KW-0812">Transmembrane</keyword>
<evidence type="ECO:0000256" key="1">
    <source>
        <dbReference type="SAM" id="Phobius"/>
    </source>
</evidence>
<name>A0ABU3T143_9ALTE</name>
<dbReference type="EMBL" id="JAWDIO010000002">
    <property type="protein sequence ID" value="MDU0355986.1"/>
    <property type="molecule type" value="Genomic_DNA"/>
</dbReference>
<dbReference type="RefSeq" id="WP_316027496.1">
    <property type="nucleotide sequence ID" value="NZ_JAWDIO010000002.1"/>
</dbReference>
<keyword evidence="1" id="KW-1133">Transmembrane helix</keyword>
<feature type="transmembrane region" description="Helical" evidence="1">
    <location>
        <begin position="35"/>
        <end position="54"/>
    </location>
</feature>
<evidence type="ECO:0000313" key="3">
    <source>
        <dbReference type="Proteomes" id="UP001247805"/>
    </source>
</evidence>
<gene>
    <name evidence="2" type="ORF">RS130_20695</name>
</gene>
<reference evidence="2 3" key="1">
    <citation type="submission" date="2023-10" db="EMBL/GenBank/DDBJ databases">
        <title>Glaciecola aquimarina strain GGW-M5 nov., isolated from a coastal seawater.</title>
        <authorList>
            <person name="Bayburt H."/>
            <person name="Kim J.M."/>
            <person name="Choi B.J."/>
            <person name="Jeon C.O."/>
        </authorList>
    </citation>
    <scope>NUCLEOTIDE SEQUENCE [LARGE SCALE GENOMIC DNA]</scope>
    <source>
        <strain evidence="2 3">KCTC 32108</strain>
    </source>
</reference>
<sequence length="63" mass="7091">MHSLNVKSSIIVYAACHEVIAENTTYFLGSGYDNVTYFFLIELGDSPWVLLALFDANKKSKNM</sequence>
<protein>
    <submittedName>
        <fullName evidence="2">Uncharacterized protein</fullName>
    </submittedName>
</protein>
<accession>A0ABU3T143</accession>
<evidence type="ECO:0000313" key="2">
    <source>
        <dbReference type="EMBL" id="MDU0355986.1"/>
    </source>
</evidence>
<comment type="caution">
    <text evidence="2">The sequence shown here is derived from an EMBL/GenBank/DDBJ whole genome shotgun (WGS) entry which is preliminary data.</text>
</comment>